<evidence type="ECO:0000256" key="2">
    <source>
        <dbReference type="SAM" id="SignalP"/>
    </source>
</evidence>
<organism evidence="3 4">
    <name type="scientific">Pseudo-nitzschia multistriata</name>
    <dbReference type="NCBI Taxonomy" id="183589"/>
    <lineage>
        <taxon>Eukaryota</taxon>
        <taxon>Sar</taxon>
        <taxon>Stramenopiles</taxon>
        <taxon>Ochrophyta</taxon>
        <taxon>Bacillariophyta</taxon>
        <taxon>Bacillariophyceae</taxon>
        <taxon>Bacillariophycidae</taxon>
        <taxon>Bacillariales</taxon>
        <taxon>Bacillariaceae</taxon>
        <taxon>Pseudo-nitzschia</taxon>
    </lineage>
</organism>
<keyword evidence="4" id="KW-1185">Reference proteome</keyword>
<evidence type="ECO:0000313" key="4">
    <source>
        <dbReference type="Proteomes" id="UP000291116"/>
    </source>
</evidence>
<feature type="chain" id="PRO_5019272109" evidence="2">
    <location>
        <begin position="19"/>
        <end position="479"/>
    </location>
</feature>
<dbReference type="OrthoDB" id="42426at2759"/>
<gene>
    <name evidence="3" type="ORF">PSNMU_V1.4_AUG-EV-PASAV3_0106640</name>
</gene>
<evidence type="ECO:0000313" key="3">
    <source>
        <dbReference type="EMBL" id="VEU43623.1"/>
    </source>
</evidence>
<feature type="region of interest" description="Disordered" evidence="1">
    <location>
        <begin position="264"/>
        <end position="299"/>
    </location>
</feature>
<dbReference type="AlphaFoldDB" id="A0A448ZNQ5"/>
<dbReference type="EMBL" id="CAACVS010000568">
    <property type="protein sequence ID" value="VEU43623.1"/>
    <property type="molecule type" value="Genomic_DNA"/>
</dbReference>
<proteinExistence type="predicted"/>
<sequence length="479" mass="53166">MKFSGSFVLAACIFATVADTSFVDGFVPLSGVKTPSLSTRLHYDIQRDPQPNDNVWAILSNTEKWIANTLADAQTGNSNPLSRKEVSYVCETSNDPAMILANIFRKVKEARQLGESHAQDQEALIDEKGEDKHNRITLRQTQVLVIPANEELNQSFHVFDAVINAVNAARKAARDLVTDHSLEKLDEQMYGEAEDRDWVVSVNCAHLHPEYGKKTPQQELKEMQEEEEEGEVDLNLKEYKRQRILARRSPYPSVVIEVRSMAPPEFAPPPPSGPVSPKSIDEIDVESEEGESSSGAADDKIDADVVNKLEALFSKSSLDSDRTEEGDFYESIGSHIETFSSVTPLMVAQNWINKNDASFEITQCAFTVSDATYVDEAYEFVFTNLGMQTSQFLESTGSTGGAASKAQAKDVQKRQYMVLPHFLSSSATSLEKFTTQATEIIRTLPSISDKVELTCFHPEAVDEGKRCPVPVIVLQWKGD</sequence>
<evidence type="ECO:0000256" key="1">
    <source>
        <dbReference type="SAM" id="MobiDB-lite"/>
    </source>
</evidence>
<dbReference type="Proteomes" id="UP000291116">
    <property type="component" value="Unassembled WGS sequence"/>
</dbReference>
<protein>
    <submittedName>
        <fullName evidence="3">Uncharacterized protein</fullName>
    </submittedName>
</protein>
<keyword evidence="2" id="KW-0732">Signal</keyword>
<reference evidence="3 4" key="1">
    <citation type="submission" date="2019-01" db="EMBL/GenBank/DDBJ databases">
        <authorList>
            <person name="Ferrante I. M."/>
        </authorList>
    </citation>
    <scope>NUCLEOTIDE SEQUENCE [LARGE SCALE GENOMIC DNA]</scope>
    <source>
        <strain evidence="3 4">B856</strain>
    </source>
</reference>
<feature type="compositionally biased region" description="Acidic residues" evidence="1">
    <location>
        <begin position="282"/>
        <end position="291"/>
    </location>
</feature>
<accession>A0A448ZNQ5</accession>
<name>A0A448ZNQ5_9STRA</name>
<feature type="compositionally biased region" description="Pro residues" evidence="1">
    <location>
        <begin position="265"/>
        <end position="274"/>
    </location>
</feature>
<feature type="signal peptide" evidence="2">
    <location>
        <begin position="1"/>
        <end position="18"/>
    </location>
</feature>